<dbReference type="EMBL" id="CAFBSG010000004">
    <property type="protein sequence ID" value="CAB5239536.1"/>
    <property type="molecule type" value="Genomic_DNA"/>
</dbReference>
<dbReference type="NCBIfam" id="TIGR00127">
    <property type="entry name" value="nadp_idh_euk"/>
    <property type="match status" value="1"/>
</dbReference>
<evidence type="ECO:0000256" key="9">
    <source>
        <dbReference type="ARBA" id="ARBA00022857"/>
    </source>
</evidence>
<dbReference type="EC" id="1.1.1.42" evidence="4"/>
<sequence>MNKIKVEGTVVELDGDEMTRIIWQFIKDSLILPYLDINLEYYDLGIENRDATDDQVTIDSAHAIQKHGVGVKCATITPDEARVKEFGLKKMWKSPNGTIRNILGGVIFREPIIISNVPRLVPHWSKPIVIGRHAFGDQYKATDFLVPGAGKLTLSFTPEDGSAPMEFEVYDFKGSGVAMGMYNVDESIRDFARASLNYGLQRKYPVYLSTKNTILKAYDGRFKDIFAEIYEAEFKTQFEAIGIEYDHRLIDDMVATALRWEGGYVWACKNYDGDVQSDIVAQGFGSLGLMTSVLMTPDGKTVESEAAHGTVTRHYREHQAGRATSTNPIASIFAWTQALAHRAKLDSNPELASFAATVEKVCIQTVESGKMTKDLSELISKGSPYLTTQEFLDALDENLQKAMA</sequence>
<evidence type="ECO:0000256" key="11">
    <source>
        <dbReference type="ARBA" id="ARBA00023211"/>
    </source>
</evidence>
<comment type="similarity">
    <text evidence="3">Belongs to the isocitrate and isopropylmalate dehydrogenases family.</text>
</comment>
<dbReference type="PANTHER" id="PTHR11822:SF21">
    <property type="entry name" value="ISOCITRATE DEHYDROGENASE [NADP], MITOCHONDRIAL"/>
    <property type="match status" value="1"/>
</dbReference>
<dbReference type="InterPro" id="IPR019818">
    <property type="entry name" value="IsoCit/isopropylmalate_DH_CS"/>
</dbReference>
<comment type="cofactor">
    <cofactor evidence="1">
        <name>Mn(2+)</name>
        <dbReference type="ChEBI" id="CHEBI:29035"/>
    </cofactor>
</comment>
<dbReference type="PROSITE" id="PS00470">
    <property type="entry name" value="IDH_IMDH"/>
    <property type="match status" value="1"/>
</dbReference>
<keyword evidence="8" id="KW-0460">Magnesium</keyword>
<dbReference type="AlphaFoldDB" id="A0A6J7XYE2"/>
<dbReference type="InterPro" id="IPR004790">
    <property type="entry name" value="Isocitrate_DH_NADP"/>
</dbReference>
<dbReference type="GO" id="GO:0006102">
    <property type="term" value="P:isocitrate metabolic process"/>
    <property type="evidence" value="ECO:0007669"/>
    <property type="project" value="InterPro"/>
</dbReference>
<protein>
    <recommendedName>
        <fullName evidence="4">isocitrate dehydrogenase (NADP(+))</fullName>
        <ecNumber evidence="4">1.1.1.42</ecNumber>
    </recommendedName>
</protein>
<proteinExistence type="inferred from homology"/>
<evidence type="ECO:0000256" key="8">
    <source>
        <dbReference type="ARBA" id="ARBA00022842"/>
    </source>
</evidence>
<dbReference type="FunFam" id="3.40.718.10:FF:000002">
    <property type="entry name" value="Isocitrate dehydrogenase [NADP]"/>
    <property type="match status" value="1"/>
</dbReference>
<keyword evidence="7" id="KW-0479">Metal-binding</keyword>
<name>A0A6J7XYE2_9ZZZZ</name>
<dbReference type="NCBIfam" id="NF006156">
    <property type="entry name" value="PRK08299.1"/>
    <property type="match status" value="1"/>
</dbReference>
<keyword evidence="11" id="KW-0464">Manganese</keyword>
<evidence type="ECO:0000313" key="13">
    <source>
        <dbReference type="EMBL" id="CAB5239536.1"/>
    </source>
</evidence>
<dbReference type="InterPro" id="IPR024084">
    <property type="entry name" value="IsoPropMal-DH-like_dom"/>
</dbReference>
<evidence type="ECO:0000256" key="4">
    <source>
        <dbReference type="ARBA" id="ARBA00013013"/>
    </source>
</evidence>
<evidence type="ECO:0000256" key="7">
    <source>
        <dbReference type="ARBA" id="ARBA00022723"/>
    </source>
</evidence>
<dbReference type="Pfam" id="PF00180">
    <property type="entry name" value="Iso_dh"/>
    <property type="match status" value="1"/>
</dbReference>
<reference evidence="13" key="1">
    <citation type="submission" date="2020-05" db="EMBL/GenBank/DDBJ databases">
        <authorList>
            <person name="Chiriac C."/>
            <person name="Salcher M."/>
            <person name="Ghai R."/>
            <person name="Kavagutti S V."/>
        </authorList>
    </citation>
    <scope>NUCLEOTIDE SEQUENCE</scope>
</reference>
<accession>A0A6J7XYE2</accession>
<dbReference type="PIRSF" id="PIRSF000108">
    <property type="entry name" value="IDH_NADP"/>
    <property type="match status" value="1"/>
</dbReference>
<organism evidence="13">
    <name type="scientific">freshwater metagenome</name>
    <dbReference type="NCBI Taxonomy" id="449393"/>
    <lineage>
        <taxon>unclassified sequences</taxon>
        <taxon>metagenomes</taxon>
        <taxon>ecological metagenomes</taxon>
    </lineage>
</organism>
<feature type="domain" description="Isopropylmalate dehydrogenase-like" evidence="12">
    <location>
        <begin position="9"/>
        <end position="395"/>
    </location>
</feature>
<evidence type="ECO:0000256" key="10">
    <source>
        <dbReference type="ARBA" id="ARBA00023002"/>
    </source>
</evidence>
<dbReference type="PANTHER" id="PTHR11822">
    <property type="entry name" value="NADP-SPECIFIC ISOCITRATE DEHYDROGENASE"/>
    <property type="match status" value="1"/>
</dbReference>
<evidence type="ECO:0000256" key="2">
    <source>
        <dbReference type="ARBA" id="ARBA00001946"/>
    </source>
</evidence>
<keyword evidence="9" id="KW-0521">NADP</keyword>
<dbReference type="GO" id="GO:0006097">
    <property type="term" value="P:glyoxylate cycle"/>
    <property type="evidence" value="ECO:0007669"/>
    <property type="project" value="UniProtKB-KW"/>
</dbReference>
<evidence type="ECO:0000256" key="1">
    <source>
        <dbReference type="ARBA" id="ARBA00001936"/>
    </source>
</evidence>
<evidence type="ECO:0000256" key="5">
    <source>
        <dbReference type="ARBA" id="ARBA00022435"/>
    </source>
</evidence>
<evidence type="ECO:0000259" key="12">
    <source>
        <dbReference type="SMART" id="SM01329"/>
    </source>
</evidence>
<dbReference type="SUPFAM" id="SSF53659">
    <property type="entry name" value="Isocitrate/Isopropylmalate dehydrogenase-like"/>
    <property type="match status" value="1"/>
</dbReference>
<dbReference type="GO" id="GO:0004450">
    <property type="term" value="F:isocitrate dehydrogenase (NADP+) activity"/>
    <property type="evidence" value="ECO:0007669"/>
    <property type="project" value="UniProtKB-EC"/>
</dbReference>
<comment type="cofactor">
    <cofactor evidence="2">
        <name>Mg(2+)</name>
        <dbReference type="ChEBI" id="CHEBI:18420"/>
    </cofactor>
</comment>
<keyword evidence="6" id="KW-0816">Tricarboxylic acid cycle</keyword>
<evidence type="ECO:0000256" key="6">
    <source>
        <dbReference type="ARBA" id="ARBA00022532"/>
    </source>
</evidence>
<dbReference type="GO" id="GO:0051287">
    <property type="term" value="F:NAD binding"/>
    <property type="evidence" value="ECO:0007669"/>
    <property type="project" value="InterPro"/>
</dbReference>
<dbReference type="Gene3D" id="3.40.718.10">
    <property type="entry name" value="Isopropylmalate Dehydrogenase"/>
    <property type="match status" value="1"/>
</dbReference>
<evidence type="ECO:0000256" key="3">
    <source>
        <dbReference type="ARBA" id="ARBA00007769"/>
    </source>
</evidence>
<keyword evidence="5" id="KW-0329">Glyoxylate bypass</keyword>
<gene>
    <name evidence="13" type="ORF">UFOPK3554_00326</name>
</gene>
<dbReference type="GO" id="GO:0006099">
    <property type="term" value="P:tricarboxylic acid cycle"/>
    <property type="evidence" value="ECO:0007669"/>
    <property type="project" value="UniProtKB-KW"/>
</dbReference>
<dbReference type="GO" id="GO:0000287">
    <property type="term" value="F:magnesium ion binding"/>
    <property type="evidence" value="ECO:0007669"/>
    <property type="project" value="InterPro"/>
</dbReference>
<keyword evidence="10" id="KW-0560">Oxidoreductase</keyword>
<dbReference type="SMART" id="SM01329">
    <property type="entry name" value="Iso_dh"/>
    <property type="match status" value="1"/>
</dbReference>